<feature type="domain" description="Multidrug resistance protein MdtA-like barrel-sandwich hybrid" evidence="3">
    <location>
        <begin position="80"/>
        <end position="210"/>
    </location>
</feature>
<organism evidence="5 6">
    <name type="scientific">Aminithiophilus ramosus</name>
    <dbReference type="NCBI Taxonomy" id="3029084"/>
    <lineage>
        <taxon>Bacteria</taxon>
        <taxon>Thermotogati</taxon>
        <taxon>Synergistota</taxon>
        <taxon>Synergistia</taxon>
        <taxon>Synergistales</taxon>
        <taxon>Aminithiophilaceae</taxon>
        <taxon>Aminithiophilus</taxon>
    </lineage>
</organism>
<evidence type="ECO:0000259" key="2">
    <source>
        <dbReference type="Pfam" id="PF25876"/>
    </source>
</evidence>
<comment type="similarity">
    <text evidence="1">Belongs to the membrane fusion protein (MFP) (TC 8.A.1) family.</text>
</comment>
<dbReference type="Pfam" id="PF25876">
    <property type="entry name" value="HH_MFP_RND"/>
    <property type="match status" value="1"/>
</dbReference>
<feature type="domain" description="Multidrug resistance protein MdtA-like alpha-helical hairpin" evidence="2">
    <location>
        <begin position="117"/>
        <end position="182"/>
    </location>
</feature>
<evidence type="ECO:0000256" key="1">
    <source>
        <dbReference type="ARBA" id="ARBA00009477"/>
    </source>
</evidence>
<evidence type="ECO:0000313" key="6">
    <source>
        <dbReference type="Proteomes" id="UP000671879"/>
    </source>
</evidence>
<gene>
    <name evidence="5" type="ORF">KAR29_00995</name>
</gene>
<dbReference type="Pfam" id="PF25954">
    <property type="entry name" value="Beta-barrel_RND_2"/>
    <property type="match status" value="1"/>
</dbReference>
<protein>
    <submittedName>
        <fullName evidence="5">Efflux RND transporter periplasmic adaptor subunit</fullName>
    </submittedName>
</protein>
<dbReference type="AlphaFoldDB" id="A0A9Q7AIW4"/>
<dbReference type="InterPro" id="IPR058624">
    <property type="entry name" value="MdtA-like_HH"/>
</dbReference>
<sequence>MKMAKGLKLLFLIVVLVLAAVAFFLVVRRVGSAAGGAEAELRALAAEPRPAAIEAVRGASSGGRRYPATVRASKEAPLSFRVAGPLVAVPVQPGDRVRRGDLLMEIDRRDYDDAIRVLEAQLAGARAALEKARLDLDRARPLLAEGVIAQAAFDGAVSAHDTSAASVRDIESRLRIARHQLADVRLLAPFDGIVAAKTVDNHEMVAAGQVVLTLLDISSLDVRAEVPEDEMVRKDLVPGREALVEFSALPGRAFTARLKEWSAAPDRVTRTYAVTFSLAAPSEGQVLPGMTGELLWQAAGDDRLSVPVGALFSDEEGREALWVFDDRTSTASKRVVETGGLVGRDRVSVVKGLSGNERVVAAGPAFIVEGMKLRPLSR</sequence>
<dbReference type="GO" id="GO:0015562">
    <property type="term" value="F:efflux transmembrane transporter activity"/>
    <property type="evidence" value="ECO:0007669"/>
    <property type="project" value="TreeGrafter"/>
</dbReference>
<dbReference type="EMBL" id="CP072943">
    <property type="protein sequence ID" value="QTX32555.1"/>
    <property type="molecule type" value="Genomic_DNA"/>
</dbReference>
<dbReference type="InterPro" id="IPR006143">
    <property type="entry name" value="RND_pump_MFP"/>
</dbReference>
<dbReference type="InterPro" id="IPR058792">
    <property type="entry name" value="Beta-barrel_RND_2"/>
</dbReference>
<dbReference type="RefSeq" id="WP_274373796.1">
    <property type="nucleotide sequence ID" value="NZ_CP072943.1"/>
</dbReference>
<dbReference type="Gene3D" id="2.40.30.170">
    <property type="match status" value="1"/>
</dbReference>
<accession>A0A9Q7AIW4</accession>
<evidence type="ECO:0000259" key="3">
    <source>
        <dbReference type="Pfam" id="PF25917"/>
    </source>
</evidence>
<dbReference type="SUPFAM" id="SSF111369">
    <property type="entry name" value="HlyD-like secretion proteins"/>
    <property type="match status" value="1"/>
</dbReference>
<dbReference type="Pfam" id="PF25917">
    <property type="entry name" value="BSH_RND"/>
    <property type="match status" value="1"/>
</dbReference>
<dbReference type="Gene3D" id="2.40.420.20">
    <property type="match status" value="1"/>
</dbReference>
<dbReference type="KEGG" id="aram:KAR29_00995"/>
<dbReference type="InterPro" id="IPR058625">
    <property type="entry name" value="MdtA-like_BSH"/>
</dbReference>
<feature type="domain" description="CusB-like beta-barrel" evidence="4">
    <location>
        <begin position="222"/>
        <end position="298"/>
    </location>
</feature>
<dbReference type="PANTHER" id="PTHR30469:SF20">
    <property type="entry name" value="EFFLUX RND TRANSPORTER PERIPLASMIC ADAPTOR SUBUNIT"/>
    <property type="match status" value="1"/>
</dbReference>
<evidence type="ECO:0000259" key="4">
    <source>
        <dbReference type="Pfam" id="PF25954"/>
    </source>
</evidence>
<evidence type="ECO:0000313" key="5">
    <source>
        <dbReference type="EMBL" id="QTX32555.1"/>
    </source>
</evidence>
<keyword evidence="6" id="KW-1185">Reference proteome</keyword>
<reference evidence="6" key="1">
    <citation type="submission" date="2021-04" db="EMBL/GenBank/DDBJ databases">
        <title>A novel Synergistetes isolate from a pyrite-forming mixed culture.</title>
        <authorList>
            <person name="Bunk B."/>
            <person name="Sproer C."/>
            <person name="Spring S."/>
            <person name="Pester M."/>
        </authorList>
    </citation>
    <scope>NUCLEOTIDE SEQUENCE [LARGE SCALE GENOMIC DNA]</scope>
    <source>
        <strain evidence="6">J.5.4.2-T.3.5.2</strain>
    </source>
</reference>
<dbReference type="GO" id="GO:1990281">
    <property type="term" value="C:efflux pump complex"/>
    <property type="evidence" value="ECO:0007669"/>
    <property type="project" value="TreeGrafter"/>
</dbReference>
<name>A0A9Q7AIW4_9BACT</name>
<dbReference type="NCBIfam" id="TIGR01730">
    <property type="entry name" value="RND_mfp"/>
    <property type="match status" value="1"/>
</dbReference>
<dbReference type="Gene3D" id="2.40.50.100">
    <property type="match status" value="1"/>
</dbReference>
<dbReference type="Gene3D" id="1.10.287.470">
    <property type="entry name" value="Helix hairpin bin"/>
    <property type="match status" value="1"/>
</dbReference>
<proteinExistence type="inferred from homology"/>
<dbReference type="Proteomes" id="UP000671879">
    <property type="component" value="Chromosome"/>
</dbReference>
<dbReference type="PANTHER" id="PTHR30469">
    <property type="entry name" value="MULTIDRUG RESISTANCE PROTEIN MDTA"/>
    <property type="match status" value="1"/>
</dbReference>